<gene>
    <name evidence="5" type="ORF">H8S40_00600</name>
</gene>
<dbReference type="SUPFAM" id="SSF53613">
    <property type="entry name" value="Ribokinase-like"/>
    <property type="match status" value="1"/>
</dbReference>
<evidence type="ECO:0000256" key="3">
    <source>
        <dbReference type="ARBA" id="ARBA00022777"/>
    </source>
</evidence>
<evidence type="ECO:0000313" key="6">
    <source>
        <dbReference type="Proteomes" id="UP000631576"/>
    </source>
</evidence>
<reference evidence="5 6" key="1">
    <citation type="submission" date="2020-08" db="EMBL/GenBank/DDBJ databases">
        <title>Genome public.</title>
        <authorList>
            <person name="Liu C."/>
            <person name="Sun Q."/>
        </authorList>
    </citation>
    <scope>NUCLEOTIDE SEQUENCE [LARGE SCALE GENOMIC DNA]</scope>
    <source>
        <strain evidence="5 6">NSJ-13</strain>
    </source>
</reference>
<organism evidence="5 6">
    <name type="scientific">Ruminococcus hominis</name>
    <dbReference type="NCBI Taxonomy" id="2763065"/>
    <lineage>
        <taxon>Bacteria</taxon>
        <taxon>Bacillati</taxon>
        <taxon>Bacillota</taxon>
        <taxon>Clostridia</taxon>
        <taxon>Eubacteriales</taxon>
        <taxon>Oscillospiraceae</taxon>
        <taxon>Ruminococcus</taxon>
    </lineage>
</organism>
<sequence length="340" mass="37676">MSKKYDLLTLGELLLRLSPQANERMSRTKIFEQNIGGAEFNVAAGAAQLGLKTGLVGKIPAHAIGQLARNEVHFQNVSDEYLSHDNSADARLGVYYYETGAAPRKPGIVYDRKHSSMTSLSIDDFPEEMYSSTRCFHTCGITLALNEQVRKAAIEMMKRFKKAGALISFDVNFRGNLWSGAKAKACIEEILPIVDIFFCSDSTARLTFLKEGTPEEVMKSFADEYPISVVAATQRIVHSPKRHSFGSVIYDAKKQTFVKEEMYKDIEVVDRIGSGDAYISGALYGLLTSENDTRKALQYGNAVSALKNTVPGDLPSMTLCEVEEMIKTHQEGDNGLEMKR</sequence>
<keyword evidence="6" id="KW-1185">Reference proteome</keyword>
<dbReference type="Gene3D" id="3.40.1190.20">
    <property type="match status" value="1"/>
</dbReference>
<dbReference type="InterPro" id="IPR052700">
    <property type="entry name" value="Carb_kinase_PfkB-like"/>
</dbReference>
<evidence type="ECO:0000313" key="5">
    <source>
        <dbReference type="EMBL" id="MBC5682101.1"/>
    </source>
</evidence>
<evidence type="ECO:0000259" key="4">
    <source>
        <dbReference type="Pfam" id="PF00294"/>
    </source>
</evidence>
<name>A0ABR7G5N8_9FIRM</name>
<evidence type="ECO:0000256" key="1">
    <source>
        <dbReference type="ARBA" id="ARBA00010688"/>
    </source>
</evidence>
<feature type="domain" description="Carbohydrate kinase PfkB" evidence="4">
    <location>
        <begin position="8"/>
        <end position="313"/>
    </location>
</feature>
<dbReference type="EMBL" id="JACOPE010000001">
    <property type="protein sequence ID" value="MBC5682101.1"/>
    <property type="molecule type" value="Genomic_DNA"/>
</dbReference>
<dbReference type="Proteomes" id="UP000631576">
    <property type="component" value="Unassembled WGS sequence"/>
</dbReference>
<keyword evidence="3 5" id="KW-0418">Kinase</keyword>
<dbReference type="Pfam" id="PF00294">
    <property type="entry name" value="PfkB"/>
    <property type="match status" value="1"/>
</dbReference>
<evidence type="ECO:0000256" key="2">
    <source>
        <dbReference type="ARBA" id="ARBA00022679"/>
    </source>
</evidence>
<dbReference type="CDD" id="cd01166">
    <property type="entry name" value="KdgK"/>
    <property type="match status" value="1"/>
</dbReference>
<keyword evidence="2" id="KW-0808">Transferase</keyword>
<dbReference type="RefSeq" id="WP_121056730.1">
    <property type="nucleotide sequence ID" value="NZ_JACOPE010000001.1"/>
</dbReference>
<accession>A0ABR7G5N8</accession>
<proteinExistence type="inferred from homology"/>
<dbReference type="GO" id="GO:0016301">
    <property type="term" value="F:kinase activity"/>
    <property type="evidence" value="ECO:0007669"/>
    <property type="project" value="UniProtKB-KW"/>
</dbReference>
<dbReference type="InterPro" id="IPR029056">
    <property type="entry name" value="Ribokinase-like"/>
</dbReference>
<comment type="caution">
    <text evidence="5">The sequence shown here is derived from an EMBL/GenBank/DDBJ whole genome shotgun (WGS) entry which is preliminary data.</text>
</comment>
<comment type="similarity">
    <text evidence="1">Belongs to the carbohydrate kinase PfkB family.</text>
</comment>
<dbReference type="PANTHER" id="PTHR43320:SF2">
    <property type="entry name" value="2-DEHYDRO-3-DEOXYGLUCONOKINASE_2-DEHYDRO-3-DEOXYGALACTONOKINASE"/>
    <property type="match status" value="1"/>
</dbReference>
<dbReference type="InterPro" id="IPR011611">
    <property type="entry name" value="PfkB_dom"/>
</dbReference>
<protein>
    <submittedName>
        <fullName evidence="5">Sugar kinase</fullName>
    </submittedName>
</protein>
<dbReference type="PANTHER" id="PTHR43320">
    <property type="entry name" value="SUGAR KINASE"/>
    <property type="match status" value="1"/>
</dbReference>